<dbReference type="EMBL" id="CM023472">
    <property type="protein sequence ID" value="KAH7958644.1"/>
    <property type="molecule type" value="Genomic_DNA"/>
</dbReference>
<organism evidence="1 2">
    <name type="scientific">Dermacentor silvarum</name>
    <name type="common">Tick</name>
    <dbReference type="NCBI Taxonomy" id="543639"/>
    <lineage>
        <taxon>Eukaryota</taxon>
        <taxon>Metazoa</taxon>
        <taxon>Ecdysozoa</taxon>
        <taxon>Arthropoda</taxon>
        <taxon>Chelicerata</taxon>
        <taxon>Arachnida</taxon>
        <taxon>Acari</taxon>
        <taxon>Parasitiformes</taxon>
        <taxon>Ixodida</taxon>
        <taxon>Ixodoidea</taxon>
        <taxon>Ixodidae</taxon>
        <taxon>Rhipicephalinae</taxon>
        <taxon>Dermacentor</taxon>
    </lineage>
</organism>
<protein>
    <submittedName>
        <fullName evidence="1">Uncharacterized protein</fullName>
    </submittedName>
</protein>
<comment type="caution">
    <text evidence="1">The sequence shown here is derived from an EMBL/GenBank/DDBJ whole genome shotgun (WGS) entry which is preliminary data.</text>
</comment>
<name>A0ACB8D2N1_DERSI</name>
<sequence>MADWDQPPIPDRSVEQKYVLRRNRQISLEVRVTNFLHQPLLPVMVACFRSRSVDMENMDRMDAATRRALFFMLLGSDSSDSDTSSKSSDDFTDTYSDCDAAVCQRAFDVMFRLPANRPKVIGFVEHVVRRYSDDEFGRHFRLSRAVAEQLIARFAASPACPSSNHGGVPAKSAETHVLTFIWLPSGEPGSRGINALILVENELTSVMRRPGCSGLRSKSVIMTGRRLGCIPPAL</sequence>
<proteinExistence type="predicted"/>
<accession>A0ACB8D2N1</accession>
<gene>
    <name evidence="1" type="ORF">HPB49_003605</name>
</gene>
<evidence type="ECO:0000313" key="2">
    <source>
        <dbReference type="Proteomes" id="UP000821865"/>
    </source>
</evidence>
<evidence type="ECO:0000313" key="1">
    <source>
        <dbReference type="EMBL" id="KAH7958644.1"/>
    </source>
</evidence>
<reference evidence="1" key="1">
    <citation type="submission" date="2020-05" db="EMBL/GenBank/DDBJ databases">
        <title>Large-scale comparative analyses of tick genomes elucidate their genetic diversity and vector capacities.</title>
        <authorList>
            <person name="Jia N."/>
            <person name="Wang J."/>
            <person name="Shi W."/>
            <person name="Du L."/>
            <person name="Sun Y."/>
            <person name="Zhan W."/>
            <person name="Jiang J."/>
            <person name="Wang Q."/>
            <person name="Zhang B."/>
            <person name="Ji P."/>
            <person name="Sakyi L.B."/>
            <person name="Cui X."/>
            <person name="Yuan T."/>
            <person name="Jiang B."/>
            <person name="Yang W."/>
            <person name="Lam T.T.-Y."/>
            <person name="Chang Q."/>
            <person name="Ding S."/>
            <person name="Wang X."/>
            <person name="Zhu J."/>
            <person name="Ruan X."/>
            <person name="Zhao L."/>
            <person name="Wei J."/>
            <person name="Que T."/>
            <person name="Du C."/>
            <person name="Cheng J."/>
            <person name="Dai P."/>
            <person name="Han X."/>
            <person name="Huang E."/>
            <person name="Gao Y."/>
            <person name="Liu J."/>
            <person name="Shao H."/>
            <person name="Ye R."/>
            <person name="Li L."/>
            <person name="Wei W."/>
            <person name="Wang X."/>
            <person name="Wang C."/>
            <person name="Yang T."/>
            <person name="Huo Q."/>
            <person name="Li W."/>
            <person name="Guo W."/>
            <person name="Chen H."/>
            <person name="Zhou L."/>
            <person name="Ni X."/>
            <person name="Tian J."/>
            <person name="Zhou Y."/>
            <person name="Sheng Y."/>
            <person name="Liu T."/>
            <person name="Pan Y."/>
            <person name="Xia L."/>
            <person name="Li J."/>
            <person name="Zhao F."/>
            <person name="Cao W."/>
        </authorList>
    </citation>
    <scope>NUCLEOTIDE SEQUENCE</scope>
    <source>
        <strain evidence="1">Dsil-2018</strain>
    </source>
</reference>
<dbReference type="Proteomes" id="UP000821865">
    <property type="component" value="Chromosome 3"/>
</dbReference>
<keyword evidence="2" id="KW-1185">Reference proteome</keyword>